<evidence type="ECO:0000256" key="13">
    <source>
        <dbReference type="ARBA" id="ARBA00023656"/>
    </source>
</evidence>
<proteinExistence type="inferred from homology"/>
<comment type="similarity">
    <text evidence="3">Belongs to the OB-RGRP/VPS55 family.</text>
</comment>
<gene>
    <name evidence="15" type="ORF">OXD698_LOCUS1483</name>
</gene>
<feature type="transmembrane region" description="Helical" evidence="14">
    <location>
        <begin position="42"/>
        <end position="60"/>
    </location>
</feature>
<evidence type="ECO:0000313" key="15">
    <source>
        <dbReference type="EMBL" id="CAF3503946.1"/>
    </source>
</evidence>
<sequence length="405" mass="47081">MYESMNMELIYRKNLFSCFSSFVPFFLSIPFIFVYLFGRLSFYISFLLILILFVIHFLVLSRFYTKEVFLRAHFLTLILTIGCIWSFTSPAIGLFTIILSIFHLSEYISVGLWCPRTLTIDSFLLNHSPQYHGAIALAYTEYFIEKYFLFPNGFPFHWLLIILGLLMVISGEYLRKLAMYTARQSFSHLIQDKPNKEHRLITHGIYNYYRHPSYVGWFWWACGTQILLANPISFLLYLIATWLFFSERIVYEEGTLIRFYGELYRDYQKRVPVGIPFIKGCHIFLIISTMGFFQGIRGCALSNYNWWPTFVIIFYVLCPIPLMIGRQCTSSGGYGMSDNSPCIDLMWFLTSAIVISAFGLPAVLYRAAIIHLGSMAFVMAANTLIFITVTIYFMTFDSDDSLLSI</sequence>
<evidence type="ECO:0000256" key="11">
    <source>
        <dbReference type="ARBA" id="ARBA00023136"/>
    </source>
</evidence>
<keyword evidence="8 14" id="KW-0949">S-adenosyl-L-methionine</keyword>
<evidence type="ECO:0000256" key="5">
    <source>
        <dbReference type="ARBA" id="ARBA00012151"/>
    </source>
</evidence>
<dbReference type="EMBL" id="CAJOAZ010000042">
    <property type="protein sequence ID" value="CAF3503946.1"/>
    <property type="molecule type" value="Genomic_DNA"/>
</dbReference>
<keyword evidence="9 14" id="KW-0812">Transmembrane</keyword>
<evidence type="ECO:0000256" key="8">
    <source>
        <dbReference type="ARBA" id="ARBA00022691"/>
    </source>
</evidence>
<reference evidence="15" key="1">
    <citation type="submission" date="2021-02" db="EMBL/GenBank/DDBJ databases">
        <authorList>
            <person name="Nowell W R."/>
        </authorList>
    </citation>
    <scope>NUCLEOTIDE SEQUENCE</scope>
</reference>
<keyword evidence="7" id="KW-0808">Transferase</keyword>
<comment type="function">
    <text evidence="12">Catalyzes the post-translational methylation of isoprenylated C-terminal cysteine residues.</text>
</comment>
<dbReference type="InterPro" id="IPR007269">
    <property type="entry name" value="ICMT_MeTrfase"/>
</dbReference>
<keyword evidence="11 14" id="KW-0472">Membrane</keyword>
<feature type="transmembrane region" description="Helical" evidence="14">
    <location>
        <begin position="15"/>
        <end position="36"/>
    </location>
</feature>
<evidence type="ECO:0000256" key="9">
    <source>
        <dbReference type="ARBA" id="ARBA00022692"/>
    </source>
</evidence>
<comment type="similarity">
    <text evidence="4 14">Belongs to the class VI-like SAM-binding methyltransferase superfamily. Isoprenylcysteine carboxyl methyltransferase family.</text>
</comment>
<evidence type="ECO:0000313" key="16">
    <source>
        <dbReference type="Proteomes" id="UP000663844"/>
    </source>
</evidence>
<feature type="transmembrane region" description="Helical" evidence="14">
    <location>
        <begin position="72"/>
        <end position="102"/>
    </location>
</feature>
<keyword evidence="14" id="KW-0256">Endoplasmic reticulum</keyword>
<evidence type="ECO:0000256" key="14">
    <source>
        <dbReference type="RuleBase" id="RU362022"/>
    </source>
</evidence>
<evidence type="ECO:0000256" key="12">
    <source>
        <dbReference type="ARBA" id="ARBA00023572"/>
    </source>
</evidence>
<evidence type="ECO:0000256" key="4">
    <source>
        <dbReference type="ARBA" id="ARBA00009140"/>
    </source>
</evidence>
<evidence type="ECO:0000256" key="1">
    <source>
        <dbReference type="ARBA" id="ARBA00001450"/>
    </source>
</evidence>
<comment type="catalytic activity">
    <reaction evidence="1 14">
        <text>[protein]-C-terminal S-[(2E,6E)-farnesyl]-L-cysteine + S-adenosyl-L-methionine = [protein]-C-terminal S-[(2E,6E)-farnesyl]-L-cysteine methyl ester + S-adenosyl-L-homocysteine</text>
        <dbReference type="Rhea" id="RHEA:21672"/>
        <dbReference type="Rhea" id="RHEA-COMP:12125"/>
        <dbReference type="Rhea" id="RHEA-COMP:12126"/>
        <dbReference type="ChEBI" id="CHEBI:57856"/>
        <dbReference type="ChEBI" id="CHEBI:59789"/>
        <dbReference type="ChEBI" id="CHEBI:90510"/>
        <dbReference type="ChEBI" id="CHEBI:90511"/>
        <dbReference type="EC" id="2.1.1.100"/>
    </reaction>
</comment>
<dbReference type="GO" id="GO:0005789">
    <property type="term" value="C:endoplasmic reticulum membrane"/>
    <property type="evidence" value="ECO:0007669"/>
    <property type="project" value="UniProtKB-SubCell"/>
</dbReference>
<dbReference type="InterPro" id="IPR025770">
    <property type="entry name" value="PPMT_MeTrfase"/>
</dbReference>
<evidence type="ECO:0000256" key="6">
    <source>
        <dbReference type="ARBA" id="ARBA00022603"/>
    </source>
</evidence>
<feature type="transmembrane region" description="Helical" evidence="14">
    <location>
        <begin position="217"/>
        <end position="245"/>
    </location>
</feature>
<dbReference type="InterPro" id="IPR007262">
    <property type="entry name" value="Vps55/LEPROT"/>
</dbReference>
<dbReference type="Proteomes" id="UP000663844">
    <property type="component" value="Unassembled WGS sequence"/>
</dbReference>
<keyword evidence="10 14" id="KW-1133">Transmembrane helix</keyword>
<evidence type="ECO:0000256" key="7">
    <source>
        <dbReference type="ARBA" id="ARBA00022679"/>
    </source>
</evidence>
<feature type="transmembrane region" description="Helical" evidence="14">
    <location>
        <begin position="372"/>
        <end position="394"/>
    </location>
</feature>
<dbReference type="PANTHER" id="PTHR12714">
    <property type="entry name" value="PROTEIN-S ISOPRENYLCYSTEINE O-METHYLTRANSFERASE"/>
    <property type="match status" value="1"/>
</dbReference>
<dbReference type="AlphaFoldDB" id="A0A818HI67"/>
<evidence type="ECO:0000256" key="3">
    <source>
        <dbReference type="ARBA" id="ARBA00005645"/>
    </source>
</evidence>
<dbReference type="Pfam" id="PF04133">
    <property type="entry name" value="Vps55"/>
    <property type="match status" value="1"/>
</dbReference>
<dbReference type="PANTHER" id="PTHR12714:SF9">
    <property type="entry name" value="PROTEIN-S-ISOPRENYLCYSTEINE O-METHYLTRANSFERASE"/>
    <property type="match status" value="1"/>
</dbReference>
<organism evidence="15 16">
    <name type="scientific">Adineta steineri</name>
    <dbReference type="NCBI Taxonomy" id="433720"/>
    <lineage>
        <taxon>Eukaryota</taxon>
        <taxon>Metazoa</taxon>
        <taxon>Spiralia</taxon>
        <taxon>Gnathifera</taxon>
        <taxon>Rotifera</taxon>
        <taxon>Eurotatoria</taxon>
        <taxon>Bdelloidea</taxon>
        <taxon>Adinetida</taxon>
        <taxon>Adinetidae</taxon>
        <taxon>Adineta</taxon>
    </lineage>
</organism>
<dbReference type="GO" id="GO:0004671">
    <property type="term" value="F:protein C-terminal S-isoprenylcysteine carboxyl O-methyltransferase activity"/>
    <property type="evidence" value="ECO:0007669"/>
    <property type="project" value="UniProtKB-EC"/>
</dbReference>
<evidence type="ECO:0000256" key="10">
    <source>
        <dbReference type="ARBA" id="ARBA00022989"/>
    </source>
</evidence>
<feature type="transmembrane region" description="Helical" evidence="14">
    <location>
        <begin position="345"/>
        <end position="365"/>
    </location>
</feature>
<dbReference type="GO" id="GO:0032259">
    <property type="term" value="P:methylation"/>
    <property type="evidence" value="ECO:0007669"/>
    <property type="project" value="UniProtKB-KW"/>
</dbReference>
<accession>A0A818HI67</accession>
<feature type="transmembrane region" description="Helical" evidence="14">
    <location>
        <begin position="156"/>
        <end position="174"/>
    </location>
</feature>
<comment type="subcellular location">
    <subcellularLocation>
        <location evidence="14">Endoplasmic reticulum membrane</location>
        <topology evidence="14">Multi-pass membrane protein</topology>
    </subcellularLocation>
    <subcellularLocation>
        <location evidence="2">Membrane</location>
        <topology evidence="2">Multi-pass membrane protein</topology>
    </subcellularLocation>
</comment>
<evidence type="ECO:0000256" key="2">
    <source>
        <dbReference type="ARBA" id="ARBA00004141"/>
    </source>
</evidence>
<feature type="transmembrane region" description="Helical" evidence="14">
    <location>
        <begin position="273"/>
        <end position="293"/>
    </location>
</feature>
<keyword evidence="6 14" id="KW-0489">Methyltransferase</keyword>
<name>A0A818HI67_9BILA</name>
<protein>
    <recommendedName>
        <fullName evidence="13 14">Protein-S-isoprenylcysteine O-methyltransferase</fullName>
        <ecNumber evidence="5 14">2.1.1.100</ecNumber>
    </recommendedName>
</protein>
<dbReference type="Gene3D" id="1.20.120.1630">
    <property type="match status" value="1"/>
</dbReference>
<dbReference type="EC" id="2.1.1.100" evidence="5 14"/>
<feature type="transmembrane region" description="Helical" evidence="14">
    <location>
        <begin position="305"/>
        <end position="325"/>
    </location>
</feature>
<dbReference type="Pfam" id="PF04140">
    <property type="entry name" value="ICMT"/>
    <property type="match status" value="1"/>
</dbReference>
<comment type="caution">
    <text evidence="15">The sequence shown here is derived from an EMBL/GenBank/DDBJ whole genome shotgun (WGS) entry which is preliminary data.</text>
</comment>
<dbReference type="PROSITE" id="PS51564">
    <property type="entry name" value="SAM_ICMT"/>
    <property type="match status" value="1"/>
</dbReference>